<dbReference type="Proteomes" id="UP000002613">
    <property type="component" value="Chromosome"/>
</dbReference>
<evidence type="ECO:0000313" key="5">
    <source>
        <dbReference type="Proteomes" id="UP000002613"/>
    </source>
</evidence>
<evidence type="ECO:0000256" key="1">
    <source>
        <dbReference type="ARBA" id="ARBA00022679"/>
    </source>
</evidence>
<feature type="binding site" evidence="3">
    <location>
        <position position="28"/>
    </location>
    <ligand>
        <name>Mg(2+)</name>
        <dbReference type="ChEBI" id="CHEBI:18420"/>
    </ligand>
</feature>
<dbReference type="OrthoDB" id="8293at2157"/>
<accession>D3S059</accession>
<feature type="binding site" evidence="3">
    <location>
        <position position="77"/>
    </location>
    <ligand>
        <name>substrate</name>
    </ligand>
</feature>
<dbReference type="PaxDb" id="589924-Ferp_1985"/>
<feature type="binding site" evidence="3">
    <location>
        <position position="79"/>
    </location>
    <ligand>
        <name>substrate</name>
    </ligand>
</feature>
<dbReference type="PANTHER" id="PTHR10291">
    <property type="entry name" value="DEHYDRODOLICHYL DIPHOSPHATE SYNTHASE FAMILY MEMBER"/>
    <property type="match status" value="1"/>
</dbReference>
<feature type="binding site" evidence="3">
    <location>
        <position position="196"/>
    </location>
    <ligand>
        <name>substrate</name>
    </ligand>
</feature>
<comment type="subunit">
    <text evidence="3">Homodimer.</text>
</comment>
<dbReference type="RefSeq" id="WP_012966461.1">
    <property type="nucleotide sequence ID" value="NC_013849.1"/>
</dbReference>
<comment type="caution">
    <text evidence="3">Lacks conserved residue(s) required for the propagation of feature annotation.</text>
</comment>
<dbReference type="KEGG" id="fpl:Ferp_1985"/>
<comment type="cofactor">
    <cofactor evidence="3">
        <name>Mg(2+)</name>
        <dbReference type="ChEBI" id="CHEBI:18420"/>
    </cofactor>
    <text evidence="3">Binds 2 magnesium ions per subunit.</text>
</comment>
<organism evidence="4 5">
    <name type="scientific">Ferroglobus placidus (strain DSM 10642 / AEDII12DO)</name>
    <dbReference type="NCBI Taxonomy" id="589924"/>
    <lineage>
        <taxon>Archaea</taxon>
        <taxon>Methanobacteriati</taxon>
        <taxon>Methanobacteriota</taxon>
        <taxon>Archaeoglobi</taxon>
        <taxon>Archaeoglobales</taxon>
        <taxon>Archaeoglobaceae</taxon>
        <taxon>Ferroglobus</taxon>
    </lineage>
</organism>
<reference evidence="4 5" key="2">
    <citation type="journal article" date="2011" name="Stand. Genomic Sci.">
        <title>Complete genome sequence of Ferroglobus placidus AEDII12DO.</title>
        <authorList>
            <person name="Anderson I."/>
            <person name="Risso C."/>
            <person name="Holmes D."/>
            <person name="Lucas S."/>
            <person name="Copeland A."/>
            <person name="Lapidus A."/>
            <person name="Cheng J.F."/>
            <person name="Bruce D."/>
            <person name="Goodwin L."/>
            <person name="Pitluck S."/>
            <person name="Saunders E."/>
            <person name="Brettin T."/>
            <person name="Detter J.C."/>
            <person name="Han C."/>
            <person name="Tapia R."/>
            <person name="Larimer F."/>
            <person name="Land M."/>
            <person name="Hauser L."/>
            <person name="Woyke T."/>
            <person name="Lovley D."/>
            <person name="Kyrpides N."/>
            <person name="Ivanova N."/>
        </authorList>
    </citation>
    <scope>NUCLEOTIDE SEQUENCE [LARGE SCALE GENOMIC DNA]</scope>
    <source>
        <strain evidence="5">DSM 10642 / AEDII12DO</strain>
    </source>
</reference>
<dbReference type="eggNOG" id="arCOG01532">
    <property type="taxonomic scope" value="Archaea"/>
</dbReference>
<name>D3S059_FERPA</name>
<comment type="similarity">
    <text evidence="3">Belongs to the UPP synthase family.</text>
</comment>
<comment type="catalytic activity">
    <reaction evidence="3">
        <text>geranylgeranyl diphosphate + 7 isopentenyl diphosphate = tri-trans,hepta-cis-undecaprenyl diphosphate + 7 diphosphate</text>
        <dbReference type="Rhea" id="RHEA:27622"/>
        <dbReference type="ChEBI" id="CHEBI:33019"/>
        <dbReference type="ChEBI" id="CHEBI:57533"/>
        <dbReference type="ChEBI" id="CHEBI:60388"/>
        <dbReference type="ChEBI" id="CHEBI:128769"/>
        <dbReference type="EC" id="2.5.1.89"/>
    </reaction>
</comment>
<keyword evidence="5" id="KW-1185">Reference proteome</keyword>
<dbReference type="GO" id="GO:0000287">
    <property type="term" value="F:magnesium ion binding"/>
    <property type="evidence" value="ECO:0007669"/>
    <property type="project" value="UniProtKB-UniRule"/>
</dbReference>
<dbReference type="AlphaFoldDB" id="D3S059"/>
<evidence type="ECO:0000256" key="2">
    <source>
        <dbReference type="ARBA" id="ARBA00022842"/>
    </source>
</evidence>
<feature type="active site" description="Proton acceptor" evidence="3">
    <location>
        <position position="76"/>
    </location>
</feature>
<feature type="active site" evidence="3">
    <location>
        <position position="28"/>
    </location>
</feature>
<proteinExistence type="inferred from homology"/>
<feature type="binding site" evidence="3">
    <location>
        <begin position="202"/>
        <end position="204"/>
    </location>
    <ligand>
        <name>substrate</name>
    </ligand>
</feature>
<dbReference type="CDD" id="cd00475">
    <property type="entry name" value="Cis_IPPS"/>
    <property type="match status" value="1"/>
</dbReference>
<feature type="binding site" evidence="3">
    <location>
        <begin position="29"/>
        <end position="32"/>
    </location>
    <ligand>
        <name>substrate</name>
    </ligand>
</feature>
<keyword evidence="1 3" id="KW-0808">Transferase</keyword>
<dbReference type="HAMAP" id="MF_01139">
    <property type="entry name" value="ISPT"/>
    <property type="match status" value="1"/>
</dbReference>
<dbReference type="EMBL" id="CP001899">
    <property type="protein sequence ID" value="ADC66122.1"/>
    <property type="molecule type" value="Genomic_DNA"/>
</dbReference>
<protein>
    <recommendedName>
        <fullName evidence="3">Tritrans,polycis-undecaprenyl-diphosphate synthase (geranylgeranyl-diphosphate specific)</fullName>
        <ecNumber evidence="3">2.5.1.89</ecNumber>
    </recommendedName>
    <alternativeName>
        <fullName evidence="3">Undecaprenyl diphosphate synthase</fullName>
        <shortName evidence="3">UDS</shortName>
    </alternativeName>
    <alternativeName>
        <fullName evidence="3">Undecaprenyl pyrophosphate synthase</fullName>
        <shortName evidence="3">UPP synthase</shortName>
    </alternativeName>
</protein>
<dbReference type="InterPro" id="IPR001441">
    <property type="entry name" value="UPP_synth-like"/>
</dbReference>
<dbReference type="GeneID" id="8779517"/>
<feature type="binding site" evidence="3">
    <location>
        <position position="45"/>
    </location>
    <ligand>
        <name>substrate</name>
    </ligand>
</feature>
<dbReference type="EC" id="2.5.1.89" evidence="3"/>
<dbReference type="Gene3D" id="3.40.1180.10">
    <property type="entry name" value="Decaprenyl diphosphate synthase-like"/>
    <property type="match status" value="1"/>
</dbReference>
<sequence>MIRKIYELLLEREVKKKRLPNHIAIIMDGNRRYARKRGLPPQMGHFFGSKKAEKVLEWCYELGIKTLTVFAFSTENFKRNEEEKRNLFQLIRRELFRLAEDKRIHRNRVKVRIIGKKELLPKYVLEAASFVEKRTKEYDNFRLNIAIAYGARQEIAEAVRKVLEKVLNGEVKAEEIDLKMIEENLYENMPVDIIIRTGKEMRLSNFLIWQSASKYAYFCDVYWPEFRRIDLLRAIRSWQKRVERWLDGRQA</sequence>
<dbReference type="InterPro" id="IPR036424">
    <property type="entry name" value="UPP_synth-like_sf"/>
</dbReference>
<feature type="binding site" evidence="3">
    <location>
        <begin position="73"/>
        <end position="75"/>
    </location>
    <ligand>
        <name>substrate</name>
    </ligand>
</feature>
<dbReference type="STRING" id="589924.Ferp_1985"/>
<evidence type="ECO:0000313" key="4">
    <source>
        <dbReference type="EMBL" id="ADC66122.1"/>
    </source>
</evidence>
<dbReference type="FunFam" id="3.40.1180.10:FF:000005">
    <property type="entry name" value="Alkyl transferase"/>
    <property type="match status" value="1"/>
</dbReference>
<evidence type="ECO:0000256" key="3">
    <source>
        <dbReference type="HAMAP-Rule" id="MF_01139"/>
    </source>
</evidence>
<dbReference type="Pfam" id="PF01255">
    <property type="entry name" value="Prenyltransf"/>
    <property type="match status" value="1"/>
</dbReference>
<keyword evidence="2 3" id="KW-0460">Magnesium</keyword>
<dbReference type="PANTHER" id="PTHR10291:SF43">
    <property type="entry name" value="DEHYDRODOLICHYL DIPHOSPHATE SYNTHASE COMPLEX SUBUNIT DHDDS"/>
    <property type="match status" value="1"/>
</dbReference>
<dbReference type="NCBIfam" id="TIGR00055">
    <property type="entry name" value="uppS"/>
    <property type="match status" value="1"/>
</dbReference>
<gene>
    <name evidence="3" type="primary">uppS</name>
    <name evidence="4" type="ordered locus">Ferp_1985</name>
</gene>
<reference evidence="5" key="1">
    <citation type="submission" date="2010-02" db="EMBL/GenBank/DDBJ databases">
        <title>Complete sequence of Ferroglobus placidus DSM 10642.</title>
        <authorList>
            <consortium name="US DOE Joint Genome Institute"/>
            <person name="Lucas S."/>
            <person name="Copeland A."/>
            <person name="Lapidus A."/>
            <person name="Cheng J.-F."/>
            <person name="Bruce D."/>
            <person name="Goodwin L."/>
            <person name="Pitluck S."/>
            <person name="Saunders E."/>
            <person name="Brettin T."/>
            <person name="Detter J.C."/>
            <person name="Han C."/>
            <person name="Tapia R."/>
            <person name="Larimer F."/>
            <person name="Land M."/>
            <person name="Hauser L."/>
            <person name="Kyrpides N."/>
            <person name="Ivanova N."/>
            <person name="Holmes D."/>
            <person name="Lovley D."/>
            <person name="Kyrpides N."/>
            <person name="Anderson I.J."/>
            <person name="Woyke T."/>
        </authorList>
    </citation>
    <scope>NUCLEOTIDE SEQUENCE [LARGE SCALE GENOMIC DNA]</scope>
    <source>
        <strain evidence="5">DSM 10642 / AEDII12DO</strain>
    </source>
</reference>
<dbReference type="GO" id="GO:0016094">
    <property type="term" value="P:polyprenol biosynthetic process"/>
    <property type="evidence" value="ECO:0007669"/>
    <property type="project" value="TreeGrafter"/>
</dbReference>
<dbReference type="HOGENOM" id="CLU_038505_2_0_2"/>
<keyword evidence="3" id="KW-0479">Metal-binding</keyword>
<dbReference type="SUPFAM" id="SSF64005">
    <property type="entry name" value="Undecaprenyl diphosphate synthase"/>
    <property type="match status" value="1"/>
</dbReference>
<dbReference type="GO" id="GO:0045547">
    <property type="term" value="F:ditrans,polycis-polyprenyl diphosphate synthase [(2E,6E)-farnesyl diphosphate specific] activity"/>
    <property type="evidence" value="ECO:0007669"/>
    <property type="project" value="TreeGrafter"/>
</dbReference>
<comment type="function">
    <text evidence="3">Catalyzes the sequential condensation of isopentenyl diphosphate (IPP) with geranylgeranyl diphosphate (GGPP) to yield (2Z,6Z,10Z,14Z,18Z,22Z,26Z,30E,34E,38E)-undecaprenyl diphosphate (tritrans,heptacis-UPP). It is probably the precursor of glycosyl carrier lipids.</text>
</comment>